<feature type="region of interest" description="Disordered" evidence="8">
    <location>
        <begin position="773"/>
        <end position="805"/>
    </location>
</feature>
<dbReference type="FunFam" id="2.60.40.150:FF:000201">
    <property type="entry name" value="Phosphoinositide phospholipase C"/>
    <property type="match status" value="1"/>
</dbReference>
<feature type="compositionally biased region" description="Polar residues" evidence="8">
    <location>
        <begin position="88"/>
        <end position="110"/>
    </location>
</feature>
<dbReference type="SUPFAM" id="SSF50729">
    <property type="entry name" value="PH domain-like"/>
    <property type="match status" value="1"/>
</dbReference>
<sequence>MSSTSSSSLPLAAAPAPAVPTSSSPSSFFSTNMAPRSSPSQSSLSSSARLSKPSHVQTSFVPTTSYNPPSVPASAVSACSATTAASSFQPSPITSPESTQITTNASSIQGSPDGLRGREPDFSPPPFELPESIVSRKSSQSAMSDAVAISKSPGLIRRLSNRATKFAGRRRQSSTAAAVAMGRDHSTGPVIMRRRSDSTNTAPDGSRGGPPFSDSDSEINGEYREDYYYYQPGPDGNRDFPSTTASIGSSTVPVSSAGPVIPSILLQGTNMIKVTKKKKKLLKFVLENEAAKVSWDKNRPSKSFYIDDIKDIRVGADARNYRQEFGVSAADESKFFSIVYAVPDKSKGRAQKVMHLIANDEETFDLWTTTLDAISKHRLDLMASLSSFHDKAVRACWRNEMCKLFHDRPHAEDEEEIDIVGVERLCRSLHIHGSSTYLHHRFDQADVSRTGRLNFTEFQDFVRLMKRREDVKSIYQEVAADCGKGISMDEFFGFLKAVQHEDVDADRCHWEGVFAKFARRSKSREQAHQDALEGETPRMNEAALTNYLISTFNLPLRSAPTQVTLDRPMNEYYISSSHNTYLLGRQVAGQSSVEAYISALKRGCRCVEVDCWNGNEAPVVMHGRTLTTQVSFRDVMSTISKYAFVKSQYPLWISLEVHCNPAQQAMMADIIKETCGAKLVTEPLDASEQLPSPSQLMNRILIKVKKPHAIEDPPSTELPSGRRRGASLGSPYTRPLQLDNGTISAGLLPPGAYPPRSTPRIINRAQFRYAASEGQESLSSSNTSDSESFTDDMARAAKESSRRHKTSNIIKVLGELGAYSAGVKFQGFDTPDSKTYNHIFSFMENTFDRHSRTQEDKRAMVRHNMRYMMRVYPNGWRVQSGNFDPLKYWRRGVQMAALNWQTYDLGMQLTDAMFAGGTDQLGYVLKPSDLREIKMIPTVPEEAGADHIKRERKNVNFSIDVVSAQQLMRPKGLAPNRSFDPYIEVEVYHADDKTKENRGVVGDGGLDASAKVGSSGLGTPHRRRTQIVRDNGFNPVFGKKFNFALTTKYPDLVFVRWTVRCSSDGHNYNDRGAILATYTAKLSSLKQGYRTLPLYDGNGDQFLFSTLFCNIKIEPATSIYVHSSETSEKEGVFRTIRQTVFNRSQAFPKSSGDGASP</sequence>
<dbReference type="InterPro" id="IPR018247">
    <property type="entry name" value="EF_Hand_1_Ca_BS"/>
</dbReference>
<dbReference type="PANTHER" id="PTHR10336:SF36">
    <property type="entry name" value="1-PHOSPHATIDYLINOSITOL 4,5-BISPHOSPHATE PHOSPHODIESTERASE BETA-4"/>
    <property type="match status" value="1"/>
</dbReference>
<feature type="region of interest" description="Disordered" evidence="8">
    <location>
        <begin position="707"/>
        <end position="758"/>
    </location>
</feature>
<dbReference type="GO" id="GO:0051209">
    <property type="term" value="P:release of sequestered calcium ion into cytosol"/>
    <property type="evidence" value="ECO:0007669"/>
    <property type="project" value="TreeGrafter"/>
</dbReference>
<dbReference type="Pfam" id="PF00387">
    <property type="entry name" value="PI-PLC-Y"/>
    <property type="match status" value="1"/>
</dbReference>
<feature type="region of interest" description="Disordered" evidence="8">
    <location>
        <begin position="1"/>
        <end position="147"/>
    </location>
</feature>
<dbReference type="InterPro" id="IPR011992">
    <property type="entry name" value="EF-hand-dom_pair"/>
</dbReference>
<evidence type="ECO:0000313" key="13">
    <source>
        <dbReference type="Proteomes" id="UP000254866"/>
    </source>
</evidence>
<dbReference type="InterPro" id="IPR001711">
    <property type="entry name" value="PLipase_C_Pinositol-sp_Y"/>
</dbReference>
<protein>
    <recommendedName>
        <fullName evidence="1 7">Phosphoinositide phospholipase C</fullName>
        <ecNumber evidence="1 7">3.1.4.11</ecNumber>
    </recommendedName>
</protein>
<dbReference type="InterPro" id="IPR002048">
    <property type="entry name" value="EF_hand_dom"/>
</dbReference>
<dbReference type="RefSeq" id="XP_031873989.1">
    <property type="nucleotide sequence ID" value="XM_032009935.1"/>
</dbReference>
<dbReference type="SMART" id="SM00239">
    <property type="entry name" value="C2"/>
    <property type="match status" value="1"/>
</dbReference>
<dbReference type="SUPFAM" id="SSF49562">
    <property type="entry name" value="C2 domain (Calcium/lipid-binding domain, CaLB)"/>
    <property type="match status" value="1"/>
</dbReference>
<feature type="domain" description="PI-PLC Y-box" evidence="10">
    <location>
        <begin position="813"/>
        <end position="931"/>
    </location>
</feature>
<dbReference type="Gene3D" id="1.10.238.10">
    <property type="entry name" value="EF-hand"/>
    <property type="match status" value="1"/>
</dbReference>
<evidence type="ECO:0000256" key="3">
    <source>
        <dbReference type="ARBA" id="ARBA00022837"/>
    </source>
</evidence>
<feature type="compositionally biased region" description="Low complexity" evidence="8">
    <location>
        <begin position="1"/>
        <end position="54"/>
    </location>
</feature>
<dbReference type="PROSITE" id="PS50007">
    <property type="entry name" value="PIPLC_X_DOMAIN"/>
    <property type="match status" value="1"/>
</dbReference>
<dbReference type="SMART" id="SM00148">
    <property type="entry name" value="PLCXc"/>
    <property type="match status" value="1"/>
</dbReference>
<evidence type="ECO:0000313" key="12">
    <source>
        <dbReference type="EMBL" id="RDL41333.1"/>
    </source>
</evidence>
<dbReference type="GO" id="GO:0048015">
    <property type="term" value="P:phosphatidylinositol-mediated signaling"/>
    <property type="evidence" value="ECO:0007669"/>
    <property type="project" value="TreeGrafter"/>
</dbReference>
<dbReference type="AlphaFoldDB" id="A0A370U0Q9"/>
<dbReference type="CDD" id="cd00275">
    <property type="entry name" value="C2_PLC_like"/>
    <property type="match status" value="1"/>
</dbReference>
<dbReference type="CDD" id="cd08598">
    <property type="entry name" value="PI-PLC1c_yeast"/>
    <property type="match status" value="1"/>
</dbReference>
<dbReference type="STRING" id="2656787.A0A370U0Q9"/>
<evidence type="ECO:0000256" key="4">
    <source>
        <dbReference type="ARBA" id="ARBA00022963"/>
    </source>
</evidence>
<dbReference type="PROSITE" id="PS50008">
    <property type="entry name" value="PIPLC_Y_DOMAIN"/>
    <property type="match status" value="1"/>
</dbReference>
<evidence type="ECO:0000259" key="10">
    <source>
        <dbReference type="PROSITE" id="PS50008"/>
    </source>
</evidence>
<gene>
    <name evidence="12" type="ORF">BP5553_01312</name>
</gene>
<evidence type="ECO:0000256" key="6">
    <source>
        <dbReference type="ARBA" id="ARBA00023224"/>
    </source>
</evidence>
<feature type="region of interest" description="Disordered" evidence="8">
    <location>
        <begin position="165"/>
        <end position="217"/>
    </location>
</feature>
<reference evidence="12 13" key="1">
    <citation type="journal article" date="2018" name="IMA Fungus">
        <title>IMA Genome-F 9: Draft genome sequence of Annulohypoxylon stygium, Aspergillus mulundensis, Berkeleyomyces basicola (syn. Thielaviopsis basicola), Ceratocystis smalleyi, two Cercospora beticola strains, Coleophoma cylindrospora, Fusarium fracticaudum, Phialophora cf. hyalina, and Morchella septimelata.</title>
        <authorList>
            <person name="Wingfield B.D."/>
            <person name="Bills G.F."/>
            <person name="Dong Y."/>
            <person name="Huang W."/>
            <person name="Nel W.J."/>
            <person name="Swalarsk-Parry B.S."/>
            <person name="Vaghefi N."/>
            <person name="Wilken P.M."/>
            <person name="An Z."/>
            <person name="de Beer Z.W."/>
            <person name="De Vos L."/>
            <person name="Chen L."/>
            <person name="Duong T.A."/>
            <person name="Gao Y."/>
            <person name="Hammerbacher A."/>
            <person name="Kikkert J.R."/>
            <person name="Li Y."/>
            <person name="Li H."/>
            <person name="Li K."/>
            <person name="Li Q."/>
            <person name="Liu X."/>
            <person name="Ma X."/>
            <person name="Naidoo K."/>
            <person name="Pethybridge S.J."/>
            <person name="Sun J."/>
            <person name="Steenkamp E.T."/>
            <person name="van der Nest M.A."/>
            <person name="van Wyk S."/>
            <person name="Wingfield M.J."/>
            <person name="Xiong C."/>
            <person name="Yue Q."/>
            <person name="Zhang X."/>
        </authorList>
    </citation>
    <scope>NUCLEOTIDE SEQUENCE [LARGE SCALE GENOMIC DNA]</scope>
    <source>
        <strain evidence="12 13">BP 5553</strain>
    </source>
</reference>
<evidence type="ECO:0000256" key="2">
    <source>
        <dbReference type="ARBA" id="ARBA00022801"/>
    </source>
</evidence>
<keyword evidence="2 7" id="KW-0378">Hydrolase</keyword>
<proteinExistence type="predicted"/>
<evidence type="ECO:0000259" key="9">
    <source>
        <dbReference type="PROSITE" id="PS50004"/>
    </source>
</evidence>
<keyword evidence="5 7" id="KW-0443">Lipid metabolism</keyword>
<dbReference type="InterPro" id="IPR011993">
    <property type="entry name" value="PH-like_dom_sf"/>
</dbReference>
<dbReference type="Gene3D" id="2.60.40.150">
    <property type="entry name" value="C2 domain"/>
    <property type="match status" value="1"/>
</dbReference>
<comment type="catalytic activity">
    <reaction evidence="7">
        <text>a 1,2-diacyl-sn-glycero-3-phospho-(1D-myo-inositol-4,5-bisphosphate) + H2O = 1D-myo-inositol 1,4,5-trisphosphate + a 1,2-diacyl-sn-glycerol + H(+)</text>
        <dbReference type="Rhea" id="RHEA:33179"/>
        <dbReference type="ChEBI" id="CHEBI:15377"/>
        <dbReference type="ChEBI" id="CHEBI:15378"/>
        <dbReference type="ChEBI" id="CHEBI:17815"/>
        <dbReference type="ChEBI" id="CHEBI:58456"/>
        <dbReference type="ChEBI" id="CHEBI:203600"/>
        <dbReference type="EC" id="3.1.4.11"/>
    </reaction>
</comment>
<dbReference type="GeneID" id="43594161"/>
<dbReference type="Proteomes" id="UP000254866">
    <property type="component" value="Unassembled WGS sequence"/>
</dbReference>
<dbReference type="PROSITE" id="PS50004">
    <property type="entry name" value="C2"/>
    <property type="match status" value="1"/>
</dbReference>
<dbReference type="SMART" id="SM00149">
    <property type="entry name" value="PLCYc"/>
    <property type="match status" value="1"/>
</dbReference>
<dbReference type="OrthoDB" id="269822at2759"/>
<feature type="compositionally biased region" description="Low complexity" evidence="8">
    <location>
        <begin position="777"/>
        <end position="787"/>
    </location>
</feature>
<dbReference type="Pfam" id="PF00168">
    <property type="entry name" value="C2"/>
    <property type="match status" value="2"/>
</dbReference>
<dbReference type="GO" id="GO:0005509">
    <property type="term" value="F:calcium ion binding"/>
    <property type="evidence" value="ECO:0007669"/>
    <property type="project" value="InterPro"/>
</dbReference>
<dbReference type="InterPro" id="IPR000008">
    <property type="entry name" value="C2_dom"/>
</dbReference>
<dbReference type="CDD" id="cd16207">
    <property type="entry name" value="EFh_ScPlc1p_like"/>
    <property type="match status" value="1"/>
</dbReference>
<dbReference type="SUPFAM" id="SSF47473">
    <property type="entry name" value="EF-hand"/>
    <property type="match status" value="1"/>
</dbReference>
<dbReference type="InterPro" id="IPR037755">
    <property type="entry name" value="Plc1_PH"/>
</dbReference>
<keyword evidence="13" id="KW-1185">Reference proteome</keyword>
<dbReference type="InterPro" id="IPR035892">
    <property type="entry name" value="C2_domain_sf"/>
</dbReference>
<dbReference type="InterPro" id="IPR017946">
    <property type="entry name" value="PLC-like_Pdiesterase_TIM-brl"/>
</dbReference>
<evidence type="ECO:0000256" key="1">
    <source>
        <dbReference type="ARBA" id="ARBA00012368"/>
    </source>
</evidence>
<evidence type="ECO:0000259" key="11">
    <source>
        <dbReference type="PROSITE" id="PS50222"/>
    </source>
</evidence>
<dbReference type="EC" id="3.1.4.11" evidence="1 7"/>
<dbReference type="SUPFAM" id="SSF51695">
    <property type="entry name" value="PLC-like phosphodiesterases"/>
    <property type="match status" value="1"/>
</dbReference>
<organism evidence="12 13">
    <name type="scientific">Venustampulla echinocandica</name>
    <dbReference type="NCBI Taxonomy" id="2656787"/>
    <lineage>
        <taxon>Eukaryota</taxon>
        <taxon>Fungi</taxon>
        <taxon>Dikarya</taxon>
        <taxon>Ascomycota</taxon>
        <taxon>Pezizomycotina</taxon>
        <taxon>Leotiomycetes</taxon>
        <taxon>Helotiales</taxon>
        <taxon>Pleuroascaceae</taxon>
        <taxon>Venustampulla</taxon>
    </lineage>
</organism>
<feature type="domain" description="C2" evidence="9">
    <location>
        <begin position="938"/>
        <end position="1096"/>
    </location>
</feature>
<dbReference type="FunFam" id="2.30.29.30:FF:000396">
    <property type="entry name" value="Phosphoinositide phospholipase C"/>
    <property type="match status" value="1"/>
</dbReference>
<dbReference type="Gene3D" id="2.30.29.30">
    <property type="entry name" value="Pleckstrin-homology domain (PH domain)/Phosphotyrosine-binding domain (PTB)"/>
    <property type="match status" value="1"/>
</dbReference>
<keyword evidence="4 7" id="KW-0442">Lipid degradation</keyword>
<dbReference type="CDD" id="cd13360">
    <property type="entry name" value="PH_PLC_fungal"/>
    <property type="match status" value="1"/>
</dbReference>
<keyword evidence="3" id="KW-0106">Calcium</keyword>
<evidence type="ECO:0000256" key="7">
    <source>
        <dbReference type="RuleBase" id="RU361133"/>
    </source>
</evidence>
<dbReference type="Pfam" id="PF00388">
    <property type="entry name" value="PI-PLC-X"/>
    <property type="match status" value="1"/>
</dbReference>
<dbReference type="EMBL" id="NPIC01000001">
    <property type="protein sequence ID" value="RDL41333.1"/>
    <property type="molecule type" value="Genomic_DNA"/>
</dbReference>
<dbReference type="GO" id="GO:0016042">
    <property type="term" value="P:lipid catabolic process"/>
    <property type="evidence" value="ECO:0007669"/>
    <property type="project" value="UniProtKB-KW"/>
</dbReference>
<dbReference type="PROSITE" id="PS00018">
    <property type="entry name" value="EF_HAND_1"/>
    <property type="match status" value="1"/>
</dbReference>
<evidence type="ECO:0000256" key="5">
    <source>
        <dbReference type="ARBA" id="ARBA00023098"/>
    </source>
</evidence>
<feature type="domain" description="EF-hand" evidence="11">
    <location>
        <begin position="433"/>
        <end position="468"/>
    </location>
</feature>
<dbReference type="Gene3D" id="3.20.20.190">
    <property type="entry name" value="Phosphatidylinositol (PI) phosphodiesterase"/>
    <property type="match status" value="1"/>
</dbReference>
<dbReference type="PANTHER" id="PTHR10336">
    <property type="entry name" value="PHOSPHOINOSITIDE-SPECIFIC PHOSPHOLIPASE C FAMILY PROTEIN"/>
    <property type="match status" value="1"/>
</dbReference>
<name>A0A370U0Q9_9HELO</name>
<feature type="compositionally biased region" description="Low complexity" evidence="8">
    <location>
        <begin position="72"/>
        <end position="87"/>
    </location>
</feature>
<comment type="caution">
    <text evidence="12">The sequence shown here is derived from an EMBL/GenBank/DDBJ whole genome shotgun (WGS) entry which is preliminary data.</text>
</comment>
<dbReference type="PROSITE" id="PS50222">
    <property type="entry name" value="EF_HAND_2"/>
    <property type="match status" value="1"/>
</dbReference>
<keyword evidence="6" id="KW-0807">Transducer</keyword>
<dbReference type="GO" id="GO:0004435">
    <property type="term" value="F:phosphatidylinositol-4,5-bisphosphate phospholipase C activity"/>
    <property type="evidence" value="ECO:0007669"/>
    <property type="project" value="UniProtKB-EC"/>
</dbReference>
<accession>A0A370U0Q9</accession>
<dbReference type="InterPro" id="IPR001192">
    <property type="entry name" value="PI-PLC_fam"/>
</dbReference>
<dbReference type="PRINTS" id="PR00390">
    <property type="entry name" value="PHPHLIPASEC"/>
</dbReference>
<dbReference type="InterPro" id="IPR000909">
    <property type="entry name" value="PLipase_C_PInositol-sp_X_dom"/>
</dbReference>
<evidence type="ECO:0000256" key="8">
    <source>
        <dbReference type="SAM" id="MobiDB-lite"/>
    </source>
</evidence>
<feature type="compositionally biased region" description="Polar residues" evidence="8">
    <location>
        <begin position="55"/>
        <end position="67"/>
    </location>
</feature>